<dbReference type="Gene3D" id="3.40.50.450">
    <property type="match status" value="1"/>
</dbReference>
<dbReference type="Proteomes" id="UP001596289">
    <property type="component" value="Unassembled WGS sequence"/>
</dbReference>
<dbReference type="PANTHER" id="PTHR31223">
    <property type="entry name" value="LOG FAMILY PROTEIN YJL055W"/>
    <property type="match status" value="1"/>
</dbReference>
<dbReference type="EC" id="3.2.2.n1" evidence="2"/>
<keyword evidence="4" id="KW-1185">Reference proteome</keyword>
<comment type="caution">
    <text evidence="3">The sequence shown here is derived from an EMBL/GenBank/DDBJ whole genome shotgun (WGS) entry which is preliminary data.</text>
</comment>
<dbReference type="NCBIfam" id="TIGR00730">
    <property type="entry name" value="Rossman fold protein, TIGR00730 family"/>
    <property type="match status" value="1"/>
</dbReference>
<dbReference type="SUPFAM" id="SSF102405">
    <property type="entry name" value="MCP/YpsA-like"/>
    <property type="match status" value="1"/>
</dbReference>
<dbReference type="InterPro" id="IPR031100">
    <property type="entry name" value="LOG_fam"/>
</dbReference>
<dbReference type="EMBL" id="JBHSSL010000094">
    <property type="protein sequence ID" value="MFC6171121.1"/>
    <property type="molecule type" value="Genomic_DNA"/>
</dbReference>
<evidence type="ECO:0000256" key="1">
    <source>
        <dbReference type="ARBA" id="ARBA00006763"/>
    </source>
</evidence>
<keyword evidence="2" id="KW-0378">Hydrolase</keyword>
<dbReference type="Pfam" id="PF03641">
    <property type="entry name" value="Lysine_decarbox"/>
    <property type="match status" value="1"/>
</dbReference>
<protein>
    <recommendedName>
        <fullName evidence="2">Cytokinin riboside 5'-monophosphate phosphoribohydrolase</fullName>
        <ecNumber evidence="2">3.2.2.n1</ecNumber>
    </recommendedName>
</protein>
<name>A0ABW1REU0_9LACO</name>
<reference evidence="4" key="1">
    <citation type="journal article" date="2019" name="Int. J. Syst. Evol. Microbiol.">
        <title>The Global Catalogue of Microorganisms (GCM) 10K type strain sequencing project: providing services to taxonomists for standard genome sequencing and annotation.</title>
        <authorList>
            <consortium name="The Broad Institute Genomics Platform"/>
            <consortium name="The Broad Institute Genome Sequencing Center for Infectious Disease"/>
            <person name="Wu L."/>
            <person name="Ma J."/>
        </authorList>
    </citation>
    <scope>NUCLEOTIDE SEQUENCE [LARGE SCALE GENOMIC DNA]</scope>
    <source>
        <strain evidence="4">CCM 8904</strain>
    </source>
</reference>
<accession>A0ABW1REU0</accession>
<comment type="similarity">
    <text evidence="1 2">Belongs to the LOG family.</text>
</comment>
<dbReference type="PANTHER" id="PTHR31223:SF70">
    <property type="entry name" value="LOG FAMILY PROTEIN YJL055W"/>
    <property type="match status" value="1"/>
</dbReference>
<gene>
    <name evidence="3" type="ORF">ACFQGP_11155</name>
</gene>
<keyword evidence="2" id="KW-0203">Cytokinin biosynthesis</keyword>
<dbReference type="InterPro" id="IPR005269">
    <property type="entry name" value="LOG"/>
</dbReference>
<evidence type="ECO:0000313" key="4">
    <source>
        <dbReference type="Proteomes" id="UP001596289"/>
    </source>
</evidence>
<proteinExistence type="inferred from homology"/>
<organism evidence="3 4">
    <name type="scientific">Loigolactobacillus jiayinensis</name>
    <dbReference type="NCBI Taxonomy" id="2486016"/>
    <lineage>
        <taxon>Bacteria</taxon>
        <taxon>Bacillati</taxon>
        <taxon>Bacillota</taxon>
        <taxon>Bacilli</taxon>
        <taxon>Lactobacillales</taxon>
        <taxon>Lactobacillaceae</taxon>
        <taxon>Loigolactobacillus</taxon>
    </lineage>
</organism>
<sequence>MKNITIFCGSNTGLDPKFQQQALALGQYMAQHQQALIYGGSDIGLMHDVSHSMTAAGGEVIGVIPQIFVDRGQANPHLTQLIQVADMSERKTKLIELADAFIVLPGGFGTFEELWQALSWSQLGLHHKPIAIFNIDGFFDPLVATLQQMIDSGFAPIANRDLLINATTIAEIYQGFANFHYQIANKYLN</sequence>
<dbReference type="RefSeq" id="WP_225418829.1">
    <property type="nucleotide sequence ID" value="NZ_JBHSSL010000094.1"/>
</dbReference>
<evidence type="ECO:0000256" key="2">
    <source>
        <dbReference type="RuleBase" id="RU363015"/>
    </source>
</evidence>
<evidence type="ECO:0000313" key="3">
    <source>
        <dbReference type="EMBL" id="MFC6171121.1"/>
    </source>
</evidence>